<name>A0AAD8JW10_TARER</name>
<proteinExistence type="predicted"/>
<keyword evidence="2" id="KW-1185">Reference proteome</keyword>
<evidence type="ECO:0000313" key="1">
    <source>
        <dbReference type="EMBL" id="KAK1411607.1"/>
    </source>
</evidence>
<organism evidence="1 2">
    <name type="scientific">Tagetes erecta</name>
    <name type="common">African marigold</name>
    <dbReference type="NCBI Taxonomy" id="13708"/>
    <lineage>
        <taxon>Eukaryota</taxon>
        <taxon>Viridiplantae</taxon>
        <taxon>Streptophyta</taxon>
        <taxon>Embryophyta</taxon>
        <taxon>Tracheophyta</taxon>
        <taxon>Spermatophyta</taxon>
        <taxon>Magnoliopsida</taxon>
        <taxon>eudicotyledons</taxon>
        <taxon>Gunneridae</taxon>
        <taxon>Pentapetalae</taxon>
        <taxon>asterids</taxon>
        <taxon>campanulids</taxon>
        <taxon>Asterales</taxon>
        <taxon>Asteraceae</taxon>
        <taxon>Asteroideae</taxon>
        <taxon>Heliantheae alliance</taxon>
        <taxon>Tageteae</taxon>
        <taxon>Tagetes</taxon>
    </lineage>
</organism>
<sequence>MLKWYIYKLGHAGCRAARPKDCCATYSQLEHRLQIHLKRYIIELGHAGCRAALIEDCRATYSRLEHQLQIHLQVHFFNNWLQINATTRIWIKNYLFTVEGVNE</sequence>
<comment type="caution">
    <text evidence="1">The sequence shown here is derived from an EMBL/GenBank/DDBJ whole genome shotgun (WGS) entry which is preliminary data.</text>
</comment>
<dbReference type="AlphaFoldDB" id="A0AAD8JW10"/>
<dbReference type="Proteomes" id="UP001229421">
    <property type="component" value="Unassembled WGS sequence"/>
</dbReference>
<gene>
    <name evidence="1" type="ORF">QVD17_38162</name>
</gene>
<dbReference type="EMBL" id="JAUHHV010000010">
    <property type="protein sequence ID" value="KAK1411607.1"/>
    <property type="molecule type" value="Genomic_DNA"/>
</dbReference>
<protein>
    <submittedName>
        <fullName evidence="1">Uncharacterized protein</fullName>
    </submittedName>
</protein>
<reference evidence="1" key="1">
    <citation type="journal article" date="2023" name="bioRxiv">
        <title>Improved chromosome-level genome assembly for marigold (Tagetes erecta).</title>
        <authorList>
            <person name="Jiang F."/>
            <person name="Yuan L."/>
            <person name="Wang S."/>
            <person name="Wang H."/>
            <person name="Xu D."/>
            <person name="Wang A."/>
            <person name="Fan W."/>
        </authorList>
    </citation>
    <scope>NUCLEOTIDE SEQUENCE</scope>
    <source>
        <strain evidence="1">WSJ</strain>
        <tissue evidence="1">Leaf</tissue>
    </source>
</reference>
<accession>A0AAD8JW10</accession>
<evidence type="ECO:0000313" key="2">
    <source>
        <dbReference type="Proteomes" id="UP001229421"/>
    </source>
</evidence>